<dbReference type="InterPro" id="IPR025340">
    <property type="entry name" value="DUF4246"/>
</dbReference>
<dbReference type="EMBL" id="KL197716">
    <property type="protein sequence ID" value="KDQ59186.1"/>
    <property type="molecule type" value="Genomic_DNA"/>
</dbReference>
<dbReference type="HOGENOM" id="CLU_012066_2_0_1"/>
<dbReference type="PANTHER" id="PTHR33119">
    <property type="entry name" value="IFI3P"/>
    <property type="match status" value="1"/>
</dbReference>
<dbReference type="PANTHER" id="PTHR33119:SF1">
    <property type="entry name" value="FE2OG DIOXYGENASE DOMAIN-CONTAINING PROTEIN"/>
    <property type="match status" value="1"/>
</dbReference>
<reference evidence="4" key="1">
    <citation type="journal article" date="2014" name="Proc. Natl. Acad. Sci. U.S.A.">
        <title>Extensive sampling of basidiomycete genomes demonstrates inadequacy of the white-rot/brown-rot paradigm for wood decay fungi.</title>
        <authorList>
            <person name="Riley R."/>
            <person name="Salamov A.A."/>
            <person name="Brown D.W."/>
            <person name="Nagy L.G."/>
            <person name="Floudas D."/>
            <person name="Held B.W."/>
            <person name="Levasseur A."/>
            <person name="Lombard V."/>
            <person name="Morin E."/>
            <person name="Otillar R."/>
            <person name="Lindquist E.A."/>
            <person name="Sun H."/>
            <person name="LaButti K.M."/>
            <person name="Schmutz J."/>
            <person name="Jabbour D."/>
            <person name="Luo H."/>
            <person name="Baker S.E."/>
            <person name="Pisabarro A.G."/>
            <person name="Walton J.D."/>
            <person name="Blanchette R.A."/>
            <person name="Henrissat B."/>
            <person name="Martin F."/>
            <person name="Cullen D."/>
            <person name="Hibbett D.S."/>
            <person name="Grigoriev I.V."/>
        </authorList>
    </citation>
    <scope>NUCLEOTIDE SEQUENCE [LARGE SCALE GENOMIC DNA]</scope>
    <source>
        <strain evidence="4">MUCL 33604</strain>
    </source>
</reference>
<dbReference type="OrthoDB" id="415532at2759"/>
<feature type="domain" description="DUF4246" evidence="2">
    <location>
        <begin position="19"/>
        <end position="73"/>
    </location>
</feature>
<sequence>MAWQPIDDFDFLTPKEFLTKNVEFPSPFSVVNNLDFLTLKEFRLRVLTSQILEKPNWWQKVHDKTIIAKWRKEFVEQDAEMVKSMWRIRTRVDINAAIAEAGDYGKVDWKEFRRKRWPRDPLNEVQLDYVFDNLRWLAEQRDANTGIEATGIDRVYQSLGLVPSNLKAALISGASALESVPEAEKDWHPGTNNQVLDLVHPSLFCFRFGKSLVKKDDGTLYVLTEQEYMEERPDIKPNWSRFLPVSTQHQWLPTDFDVSLTGAVTSLGYINNLHPDLHKRLATTITSILQCFIPLWDRVLSATLSPKRLVIRPDPYGWYSHLSVQEPDYDEYKDSNGIHDRQAYRLAYDKYMHEEKWPLIPDPPPFTPPPVEGEVQFTLKGRKIQVIVKMANIVLTPENPKYEGGSWHVEGMENERIVSTGLYYYHSSNISESKLGFRNAVGDCSYGMDIPYEQSDNQGYLAAYGIDGDRGFLNQELGTVVTKEDKCLAFPNIYQHRVAPFELVDPTKPGVRKILCFFLVDPTISILSTSKVPPQQHEWYFREIGKAPSLTGLPLELFDMITDKLVGETDGKGGIITMEQAKEEREKLMVERADFKVEHNKKVFEMEFNMCEH</sequence>
<dbReference type="InParanoid" id="A0A067Q9B3"/>
<dbReference type="Pfam" id="PF21666">
    <property type="entry name" value="DUF4246_N"/>
    <property type="match status" value="1"/>
</dbReference>
<dbReference type="AlphaFoldDB" id="A0A067Q9B3"/>
<evidence type="ECO:0000259" key="2">
    <source>
        <dbReference type="Pfam" id="PF21666"/>
    </source>
</evidence>
<evidence type="ECO:0000313" key="4">
    <source>
        <dbReference type="Proteomes" id="UP000027265"/>
    </source>
</evidence>
<keyword evidence="4" id="KW-1185">Reference proteome</keyword>
<dbReference type="InterPro" id="IPR049207">
    <property type="entry name" value="DUF4246_N"/>
</dbReference>
<accession>A0A067Q9B3</accession>
<proteinExistence type="predicted"/>
<protein>
    <submittedName>
        <fullName evidence="3">Uncharacterized protein</fullName>
    </submittedName>
</protein>
<gene>
    <name evidence="3" type="ORF">JAAARDRAFT_33913</name>
</gene>
<name>A0A067Q9B3_9AGAM</name>
<evidence type="ECO:0000259" key="1">
    <source>
        <dbReference type="Pfam" id="PF14033"/>
    </source>
</evidence>
<dbReference type="Pfam" id="PF14033">
    <property type="entry name" value="DUF4246"/>
    <property type="match status" value="1"/>
</dbReference>
<dbReference type="Proteomes" id="UP000027265">
    <property type="component" value="Unassembled WGS sequence"/>
</dbReference>
<organism evidence="3 4">
    <name type="scientific">Jaapia argillacea MUCL 33604</name>
    <dbReference type="NCBI Taxonomy" id="933084"/>
    <lineage>
        <taxon>Eukaryota</taxon>
        <taxon>Fungi</taxon>
        <taxon>Dikarya</taxon>
        <taxon>Basidiomycota</taxon>
        <taxon>Agaricomycotina</taxon>
        <taxon>Agaricomycetes</taxon>
        <taxon>Agaricomycetidae</taxon>
        <taxon>Jaapiales</taxon>
        <taxon>Jaapiaceae</taxon>
        <taxon>Jaapia</taxon>
    </lineage>
</organism>
<dbReference type="STRING" id="933084.A0A067Q9B3"/>
<dbReference type="InterPro" id="IPR049192">
    <property type="entry name" value="DUF4246_C"/>
</dbReference>
<evidence type="ECO:0000313" key="3">
    <source>
        <dbReference type="EMBL" id="KDQ59186.1"/>
    </source>
</evidence>
<feature type="domain" description="DUF4246" evidence="1">
    <location>
        <begin position="126"/>
        <end position="541"/>
    </location>
</feature>